<accession>A0AAN6I9X4</accession>
<comment type="caution">
    <text evidence="2">The sequence shown here is derived from an EMBL/GenBank/DDBJ whole genome shotgun (WGS) entry which is preliminary data.</text>
</comment>
<protein>
    <submittedName>
        <fullName evidence="2">Uncharacterized protein</fullName>
    </submittedName>
</protein>
<reference evidence="2" key="1">
    <citation type="journal article" date="2022" name="bioRxiv">
        <title>Deciphering the potential niche of two novel black yeast fungi from a biological soil crust based on their genomes, phenotypes, and melanin regulation.</title>
        <authorList>
            <consortium name="DOE Joint Genome Institute"/>
            <person name="Carr E.C."/>
            <person name="Barton Q."/>
            <person name="Grambo S."/>
            <person name="Sullivan M."/>
            <person name="Renfro C.M."/>
            <person name="Kuo A."/>
            <person name="Pangilinan J."/>
            <person name="Lipzen A."/>
            <person name="Keymanesh K."/>
            <person name="Savage E."/>
            <person name="Barry K."/>
            <person name="Grigoriev I.V."/>
            <person name="Riekhof W.R."/>
            <person name="Harris S.S."/>
        </authorList>
    </citation>
    <scope>NUCLEOTIDE SEQUENCE</scope>
    <source>
        <strain evidence="2">JF 03-4F</strain>
    </source>
</reference>
<evidence type="ECO:0000313" key="2">
    <source>
        <dbReference type="EMBL" id="KAI1609576.1"/>
    </source>
</evidence>
<sequence>MQTIHIVVSDSHLDNDTVCPSSEDDLRQYLHPFHLGTIPDHPISYSRTITIQNDDTILDRPGPNLQHGQQNETVRSRTHHRPHPAPMLHHRPGRNVRQATARSSPHRHHRPRQETNLHEQDQDTQRDDQHGEWTSLCIHRLRDRRDVVRIHSGRVERGRSRCEEGVGCDHRGRSVRCAYPAPRAQDGCGLQTCGRSHGAAEVRGEMEGQEA</sequence>
<name>A0AAN6I9X4_9EURO</name>
<dbReference type="Proteomes" id="UP001203852">
    <property type="component" value="Unassembled WGS sequence"/>
</dbReference>
<organism evidence="2 3">
    <name type="scientific">Exophiala viscosa</name>
    <dbReference type="NCBI Taxonomy" id="2486360"/>
    <lineage>
        <taxon>Eukaryota</taxon>
        <taxon>Fungi</taxon>
        <taxon>Dikarya</taxon>
        <taxon>Ascomycota</taxon>
        <taxon>Pezizomycotina</taxon>
        <taxon>Eurotiomycetes</taxon>
        <taxon>Chaetothyriomycetidae</taxon>
        <taxon>Chaetothyriales</taxon>
        <taxon>Herpotrichiellaceae</taxon>
        <taxon>Exophiala</taxon>
    </lineage>
</organism>
<dbReference type="EMBL" id="MU404360">
    <property type="protein sequence ID" value="KAI1609576.1"/>
    <property type="molecule type" value="Genomic_DNA"/>
</dbReference>
<evidence type="ECO:0000256" key="1">
    <source>
        <dbReference type="SAM" id="MobiDB-lite"/>
    </source>
</evidence>
<feature type="compositionally biased region" description="Basic and acidic residues" evidence="1">
    <location>
        <begin position="112"/>
        <end position="129"/>
    </location>
</feature>
<feature type="compositionally biased region" description="Basic residues" evidence="1">
    <location>
        <begin position="76"/>
        <end position="94"/>
    </location>
</feature>
<gene>
    <name evidence="2" type="ORF">EDD36DRAFT_75260</name>
</gene>
<dbReference type="AlphaFoldDB" id="A0AAN6I9X4"/>
<feature type="region of interest" description="Disordered" evidence="1">
    <location>
        <begin position="55"/>
        <end position="129"/>
    </location>
</feature>
<evidence type="ECO:0000313" key="3">
    <source>
        <dbReference type="Proteomes" id="UP001203852"/>
    </source>
</evidence>
<proteinExistence type="predicted"/>
<keyword evidence="3" id="KW-1185">Reference proteome</keyword>